<organism evidence="7 8">
    <name type="scientific">Methanobacterium subterraneum</name>
    <dbReference type="NCBI Taxonomy" id="59277"/>
    <lineage>
        <taxon>Archaea</taxon>
        <taxon>Methanobacteriati</taxon>
        <taxon>Methanobacteriota</taxon>
        <taxon>Methanomada group</taxon>
        <taxon>Methanobacteria</taxon>
        <taxon>Methanobacteriales</taxon>
        <taxon>Methanobacteriaceae</taxon>
        <taxon>Methanobacterium</taxon>
    </lineage>
</organism>
<dbReference type="InterPro" id="IPR050097">
    <property type="entry name" value="Ferredoxin-NADP_redctase_2"/>
</dbReference>
<dbReference type="SUPFAM" id="SSF51905">
    <property type="entry name" value="FAD/NAD(P)-binding domain"/>
    <property type="match status" value="1"/>
</dbReference>
<accession>A0A2H4VSX0</accession>
<feature type="domain" description="FAD/NAD(P)-binding" evidence="6">
    <location>
        <begin position="2"/>
        <end position="281"/>
    </location>
</feature>
<dbReference type="InterPro" id="IPR008255">
    <property type="entry name" value="Pyr_nucl-diS_OxRdtase_2_AS"/>
</dbReference>
<dbReference type="GeneID" id="35127091"/>
<evidence type="ECO:0000313" key="7">
    <source>
        <dbReference type="EMBL" id="AUB61201.1"/>
    </source>
</evidence>
<dbReference type="Proteomes" id="UP000232631">
    <property type="component" value="Chromosome"/>
</dbReference>
<dbReference type="PROSITE" id="PS00573">
    <property type="entry name" value="PYRIDINE_REDOX_2"/>
    <property type="match status" value="1"/>
</dbReference>
<evidence type="ECO:0000313" key="8">
    <source>
        <dbReference type="Proteomes" id="UP000232631"/>
    </source>
</evidence>
<name>A0A2H4VSX0_9EURY</name>
<keyword evidence="1" id="KW-0285">Flavoprotein</keyword>
<keyword evidence="2" id="KW-0274">FAD</keyword>
<sequence>MGAGPAGLTAGIYVGREGLKTKILEKGVIGGNANNAPLVANFPGFQSITGIEFLKKTAEQAKMYTNIVEYEEITKIHKTDGKLLLTTNKGEYSAKALIICSGTTYRKLGIKDEGKFIGRGISYCSICDGMFFKGKEVLVVGGGNSAAEHALHLKDLGCNVKIVHRRNTLRAQKYLQDKIHAKGIPIIWNSIVTELKGNNLLKSVVIRNTKTEIDKEVEVAGIYIAVGETPNSELAASMGVDLDELGYITTDKNQRTDIPQVYVAGDVTGGVQQIVVACGEGAVAAVNAYQNLP</sequence>
<evidence type="ECO:0000256" key="5">
    <source>
        <dbReference type="ARBA" id="ARBA00023284"/>
    </source>
</evidence>
<evidence type="ECO:0000256" key="3">
    <source>
        <dbReference type="ARBA" id="ARBA00023002"/>
    </source>
</evidence>
<dbReference type="InterPro" id="IPR036188">
    <property type="entry name" value="FAD/NAD-bd_sf"/>
</dbReference>
<gene>
    <name evidence="7" type="ORF">BK009_11290</name>
</gene>
<dbReference type="Gene3D" id="3.50.50.60">
    <property type="entry name" value="FAD/NAD(P)-binding domain"/>
    <property type="match status" value="2"/>
</dbReference>
<dbReference type="PANTHER" id="PTHR48105">
    <property type="entry name" value="THIOREDOXIN REDUCTASE 1-RELATED-RELATED"/>
    <property type="match status" value="1"/>
</dbReference>
<dbReference type="KEGG" id="msub:BK009_11290"/>
<dbReference type="GO" id="GO:0016668">
    <property type="term" value="F:oxidoreductase activity, acting on a sulfur group of donors, NAD(P) as acceptor"/>
    <property type="evidence" value="ECO:0007669"/>
    <property type="project" value="UniProtKB-ARBA"/>
</dbReference>
<keyword evidence="4" id="KW-1015">Disulfide bond</keyword>
<evidence type="ECO:0000256" key="1">
    <source>
        <dbReference type="ARBA" id="ARBA00022630"/>
    </source>
</evidence>
<evidence type="ECO:0000256" key="2">
    <source>
        <dbReference type="ARBA" id="ARBA00022827"/>
    </source>
</evidence>
<dbReference type="InterPro" id="IPR023753">
    <property type="entry name" value="FAD/NAD-binding_dom"/>
</dbReference>
<keyword evidence="3" id="KW-0560">Oxidoreductase</keyword>
<dbReference type="PRINTS" id="PR00368">
    <property type="entry name" value="FADPNR"/>
</dbReference>
<proteinExistence type="predicted"/>
<protein>
    <submittedName>
        <fullName evidence="7">Thioredoxin-disulfide reductase</fullName>
    </submittedName>
</protein>
<dbReference type="AlphaFoldDB" id="A0A2H4VSX0"/>
<evidence type="ECO:0000256" key="4">
    <source>
        <dbReference type="ARBA" id="ARBA00023157"/>
    </source>
</evidence>
<keyword evidence="8" id="KW-1185">Reference proteome</keyword>
<dbReference type="Pfam" id="PF07992">
    <property type="entry name" value="Pyr_redox_2"/>
    <property type="match status" value="1"/>
</dbReference>
<keyword evidence="5" id="KW-0676">Redox-active center</keyword>
<reference evidence="7 8" key="1">
    <citation type="submission" date="2016-10" db="EMBL/GenBank/DDBJ databases">
        <title>Comparative genomics between deep and shallow subseafloor isolates.</title>
        <authorList>
            <person name="Ishii S."/>
            <person name="Miller J.R."/>
            <person name="Sutton G."/>
            <person name="Suzuki S."/>
            <person name="Methe B."/>
            <person name="Inagaki F."/>
            <person name="Imachi H."/>
        </authorList>
    </citation>
    <scope>NUCLEOTIDE SEQUENCE [LARGE SCALE GENOMIC DNA]</scope>
    <source>
        <strain evidence="7 8">A8p</strain>
    </source>
</reference>
<dbReference type="EMBL" id="CP017768">
    <property type="protein sequence ID" value="AUB61201.1"/>
    <property type="molecule type" value="Genomic_DNA"/>
</dbReference>
<dbReference type="PRINTS" id="PR00469">
    <property type="entry name" value="PNDRDTASEII"/>
</dbReference>
<dbReference type="RefSeq" id="WP_236950986.1">
    <property type="nucleotide sequence ID" value="NZ_CP017768.1"/>
</dbReference>
<evidence type="ECO:0000259" key="6">
    <source>
        <dbReference type="Pfam" id="PF07992"/>
    </source>
</evidence>